<gene>
    <name evidence="2" type="ORF">QJ522_17080</name>
</gene>
<dbReference type="SUPFAM" id="SSF109604">
    <property type="entry name" value="HD-domain/PDEase-like"/>
    <property type="match status" value="1"/>
</dbReference>
<evidence type="ECO:0000313" key="3">
    <source>
        <dbReference type="Proteomes" id="UP001431776"/>
    </source>
</evidence>
<sequence length="229" mass="26584">MREYALPSHEECLSMIRNCHVPIHIARHNETVARLAVFLANKLMERGIEVDVELVERACLLHDLFRVCDFPLEDFRWFEQPVTEDDKHRWRRLKARHGHVRHEDAADAFLKDRYPVLATTIRRHRYVAVLDETDCPQSWEEKLVYYADKRAMHDTIVPLNDRLEDAHRRSALAMAKAGIARCVETEKAVDARIFELEAEIFGAIDLAPDDVTDELIERCSTDYGSSTTS</sequence>
<keyword evidence="3" id="KW-1185">Reference proteome</keyword>
<evidence type="ECO:0000313" key="2">
    <source>
        <dbReference type="EMBL" id="MDI6450776.1"/>
    </source>
</evidence>
<accession>A0AAW6U3V5</accession>
<evidence type="ECO:0000259" key="1">
    <source>
        <dbReference type="Pfam" id="PF01966"/>
    </source>
</evidence>
<reference evidence="2" key="1">
    <citation type="submission" date="2023-05" db="EMBL/GenBank/DDBJ databases">
        <title>Anaerotaeda fermentans gen. nov., sp. nov., a novel anaerobic planctomycete of the new family within the order Sedimentisphaerales isolated from Taman Peninsula, Russia.</title>
        <authorList>
            <person name="Khomyakova M.A."/>
            <person name="Merkel A.Y."/>
            <person name="Slobodkin A.I."/>
        </authorList>
    </citation>
    <scope>NUCLEOTIDE SEQUENCE</scope>
    <source>
        <strain evidence="2">M17dextr</strain>
    </source>
</reference>
<dbReference type="RefSeq" id="WP_349246186.1">
    <property type="nucleotide sequence ID" value="NZ_JASCXX010000024.1"/>
</dbReference>
<name>A0AAW6U3V5_9BACT</name>
<protein>
    <submittedName>
        <fullName evidence="2">HD domain-containing protein</fullName>
    </submittedName>
</protein>
<dbReference type="Gene3D" id="1.10.3210.10">
    <property type="entry name" value="Hypothetical protein af1432"/>
    <property type="match status" value="1"/>
</dbReference>
<feature type="domain" description="HD" evidence="1">
    <location>
        <begin position="27"/>
        <end position="151"/>
    </location>
</feature>
<dbReference type="Proteomes" id="UP001431776">
    <property type="component" value="Unassembled WGS sequence"/>
</dbReference>
<dbReference type="EMBL" id="JASCXX010000024">
    <property type="protein sequence ID" value="MDI6450776.1"/>
    <property type="molecule type" value="Genomic_DNA"/>
</dbReference>
<dbReference type="InterPro" id="IPR006674">
    <property type="entry name" value="HD_domain"/>
</dbReference>
<proteinExistence type="predicted"/>
<organism evidence="2 3">
    <name type="scientific">Anaerobaca lacustris</name>
    <dbReference type="NCBI Taxonomy" id="3044600"/>
    <lineage>
        <taxon>Bacteria</taxon>
        <taxon>Pseudomonadati</taxon>
        <taxon>Planctomycetota</taxon>
        <taxon>Phycisphaerae</taxon>
        <taxon>Sedimentisphaerales</taxon>
        <taxon>Anaerobacaceae</taxon>
        <taxon>Anaerobaca</taxon>
    </lineage>
</organism>
<dbReference type="AlphaFoldDB" id="A0AAW6U3V5"/>
<comment type="caution">
    <text evidence="2">The sequence shown here is derived from an EMBL/GenBank/DDBJ whole genome shotgun (WGS) entry which is preliminary data.</text>
</comment>
<dbReference type="Pfam" id="PF01966">
    <property type="entry name" value="HD"/>
    <property type="match status" value="1"/>
</dbReference>